<dbReference type="SMART" id="SM00356">
    <property type="entry name" value="ZnF_C3H1"/>
    <property type="match status" value="2"/>
</dbReference>
<keyword evidence="4 5" id="KW-0862">Zinc</keyword>
<feature type="region of interest" description="Disordered" evidence="6">
    <location>
        <begin position="253"/>
        <end position="303"/>
    </location>
</feature>
<dbReference type="GO" id="GO:0003729">
    <property type="term" value="F:mRNA binding"/>
    <property type="evidence" value="ECO:0007669"/>
    <property type="project" value="InterPro"/>
</dbReference>
<dbReference type="EMBL" id="JAMWBK010000007">
    <property type="protein sequence ID" value="KAJ8903340.1"/>
    <property type="molecule type" value="Genomic_DNA"/>
</dbReference>
<dbReference type="SUPFAM" id="SSF90229">
    <property type="entry name" value="CCCH zinc finger"/>
    <property type="match status" value="2"/>
</dbReference>
<dbReference type="InterPro" id="IPR036855">
    <property type="entry name" value="Znf_CCCH_sf"/>
</dbReference>
<feature type="compositionally biased region" description="Polar residues" evidence="6">
    <location>
        <begin position="253"/>
        <end position="287"/>
    </location>
</feature>
<sequence length="317" mass="34371">MNFNMDYWDYSTFSSGVPLAPNSGFEPNPKASGGLSNEDFGRSAVEGATGPVIPESQVKEQSYAVWDEQQIGKTSRMPFERTPVGESAMYKDFPRRKQRERSPSNVQDLYKTELCNSFTENGSCPYGANCQFAHGGEELRAVTRHPKYKTKLCRNFAERGSCPYGSRCRFIHGDEDDTMLEHDSDSFPLQGQAGPVGQLQTQRNSLYFRAPSPDAKLPPAFPAMGPPHSVAALQSPVVKGDVFSFNNGLLNAGSASAPTSRQASPTPNQMTGETPVRASTPTPQGSSGIAELSDASDAKVDANAPKRRLAVFAKFAN</sequence>
<feature type="region of interest" description="Disordered" evidence="6">
    <location>
        <begin position="24"/>
        <end position="49"/>
    </location>
</feature>
<comment type="caution">
    <text evidence="8">The sequence shown here is derived from an EMBL/GenBank/DDBJ whole genome shotgun (WGS) entry which is preliminary data.</text>
</comment>
<accession>A0AAV8ULB6</accession>
<dbReference type="InterPro" id="IPR045877">
    <property type="entry name" value="ZFP36-like"/>
</dbReference>
<keyword evidence="3 5" id="KW-0863">Zinc-finger</keyword>
<dbReference type="FunFam" id="4.10.1000.10:FF:000002">
    <property type="entry name" value="Zinc finger protein 36, C3H1 type-like 1"/>
    <property type="match status" value="1"/>
</dbReference>
<keyword evidence="2" id="KW-0677">Repeat</keyword>
<dbReference type="PANTHER" id="PTHR12547:SF18">
    <property type="entry name" value="PROTEIN TIS11"/>
    <property type="match status" value="1"/>
</dbReference>
<dbReference type="PROSITE" id="PS50103">
    <property type="entry name" value="ZF_C3H1"/>
    <property type="match status" value="2"/>
</dbReference>
<evidence type="ECO:0000256" key="5">
    <source>
        <dbReference type="PROSITE-ProRule" id="PRU00723"/>
    </source>
</evidence>
<feature type="zinc finger region" description="C3H1-type" evidence="5">
    <location>
        <begin position="147"/>
        <end position="175"/>
    </location>
</feature>
<evidence type="ECO:0000313" key="9">
    <source>
        <dbReference type="Proteomes" id="UP001157974"/>
    </source>
</evidence>
<evidence type="ECO:0000256" key="4">
    <source>
        <dbReference type="ARBA" id="ARBA00022833"/>
    </source>
</evidence>
<protein>
    <recommendedName>
        <fullName evidence="7">C3H1-type domain-containing protein</fullName>
    </recommendedName>
</protein>
<evidence type="ECO:0000256" key="1">
    <source>
        <dbReference type="ARBA" id="ARBA00022723"/>
    </source>
</evidence>
<evidence type="ECO:0000256" key="6">
    <source>
        <dbReference type="SAM" id="MobiDB-lite"/>
    </source>
</evidence>
<dbReference type="Proteomes" id="UP001157974">
    <property type="component" value="Unassembled WGS sequence"/>
</dbReference>
<feature type="domain" description="C3H1-type" evidence="7">
    <location>
        <begin position="109"/>
        <end position="137"/>
    </location>
</feature>
<dbReference type="Pfam" id="PF00642">
    <property type="entry name" value="zf-CCCH"/>
    <property type="match status" value="2"/>
</dbReference>
<dbReference type="FunFam" id="4.10.1000.10:FF:000001">
    <property type="entry name" value="zinc finger CCCH domain-containing protein 15-like"/>
    <property type="match status" value="1"/>
</dbReference>
<dbReference type="GO" id="GO:0008270">
    <property type="term" value="F:zinc ion binding"/>
    <property type="evidence" value="ECO:0007669"/>
    <property type="project" value="UniProtKB-KW"/>
</dbReference>
<feature type="zinc finger region" description="C3H1-type" evidence="5">
    <location>
        <begin position="109"/>
        <end position="137"/>
    </location>
</feature>
<evidence type="ECO:0000259" key="7">
    <source>
        <dbReference type="PROSITE" id="PS50103"/>
    </source>
</evidence>
<organism evidence="8 9">
    <name type="scientific">Rhodosorus marinus</name>
    <dbReference type="NCBI Taxonomy" id="101924"/>
    <lineage>
        <taxon>Eukaryota</taxon>
        <taxon>Rhodophyta</taxon>
        <taxon>Stylonematophyceae</taxon>
        <taxon>Stylonematales</taxon>
        <taxon>Stylonemataceae</taxon>
        <taxon>Rhodosorus</taxon>
    </lineage>
</organism>
<evidence type="ECO:0000256" key="2">
    <source>
        <dbReference type="ARBA" id="ARBA00022737"/>
    </source>
</evidence>
<dbReference type="AlphaFoldDB" id="A0AAV8ULB6"/>
<proteinExistence type="predicted"/>
<dbReference type="PANTHER" id="PTHR12547">
    <property type="entry name" value="CCCH ZINC FINGER/TIS11-RELATED"/>
    <property type="match status" value="1"/>
</dbReference>
<keyword evidence="1 5" id="KW-0479">Metal-binding</keyword>
<gene>
    <name evidence="8" type="ORF">NDN08_004448</name>
</gene>
<keyword evidence="9" id="KW-1185">Reference proteome</keyword>
<name>A0AAV8ULB6_9RHOD</name>
<feature type="domain" description="C3H1-type" evidence="7">
    <location>
        <begin position="147"/>
        <end position="175"/>
    </location>
</feature>
<reference evidence="8 9" key="1">
    <citation type="journal article" date="2023" name="Nat. Commun.">
        <title>Origin of minicircular mitochondrial genomes in red algae.</title>
        <authorList>
            <person name="Lee Y."/>
            <person name="Cho C.H."/>
            <person name="Lee Y.M."/>
            <person name="Park S.I."/>
            <person name="Yang J.H."/>
            <person name="West J.A."/>
            <person name="Bhattacharya D."/>
            <person name="Yoon H.S."/>
        </authorList>
    </citation>
    <scope>NUCLEOTIDE SEQUENCE [LARGE SCALE GENOMIC DNA]</scope>
    <source>
        <strain evidence="8 9">CCMP1338</strain>
        <tissue evidence="8">Whole cell</tissue>
    </source>
</reference>
<evidence type="ECO:0000256" key="3">
    <source>
        <dbReference type="ARBA" id="ARBA00022771"/>
    </source>
</evidence>
<dbReference type="Gene3D" id="4.10.1000.10">
    <property type="entry name" value="Zinc finger, CCCH-type"/>
    <property type="match status" value="2"/>
</dbReference>
<dbReference type="InterPro" id="IPR000571">
    <property type="entry name" value="Znf_CCCH"/>
</dbReference>
<evidence type="ECO:0000313" key="8">
    <source>
        <dbReference type="EMBL" id="KAJ8903340.1"/>
    </source>
</evidence>